<dbReference type="InterPro" id="IPR000782">
    <property type="entry name" value="FAS1_domain"/>
</dbReference>
<sequence>MRLFAALALALAAAAAAAPAADDSAAARLAGWLRLQHHAAPGVLSPVYAAEQPAPLAAAASERTLWHIINEDEHFKDLAHVLNYSSISTKKLLDGGEHGLTLLAPVNWHREHRDAAFGTLETDAAAAPFTAEPAVSAMTVLEQAITAMHTLADGDDDKERRRRFIQKAIDATLRYHLVAAPGGEGLKADAIAQNSSLATRLHVDGEARKYVGDLLAGEPFRVRAGKSLLPRPGVYFNFYSRLVYPDVEAAGSSVLHAVSAPLFIPPSIVQALLFGEPDLGGTTTAIFKLHAERFLRLPHPRRNESSVSLAHAAVLGQLVDSAYHHEEPHGDVGLATGTFFAPSNLAWKRIPPMFKAYLFSPWGERLLGKVLMLHSLPYDAVFADAIYSAKGKSSGVASTEDASAIGGLGGADVQTYVFDSALPKIHCPHHHDHVAAKEEMEQVTVKVYRYHILPGGRGPLQTRVEVQGVGVSFQDIPAANGAIHLLDKFIMPAGHGDGKGVWAEVAAESTRHGYGDGAAALALL</sequence>
<organism evidence="3 4">
    <name type="scientific">Tilletiopsis washingtonensis</name>
    <dbReference type="NCBI Taxonomy" id="58919"/>
    <lineage>
        <taxon>Eukaryota</taxon>
        <taxon>Fungi</taxon>
        <taxon>Dikarya</taxon>
        <taxon>Basidiomycota</taxon>
        <taxon>Ustilaginomycotina</taxon>
        <taxon>Exobasidiomycetes</taxon>
        <taxon>Entylomatales</taxon>
        <taxon>Entylomatales incertae sedis</taxon>
        <taxon>Tilletiopsis</taxon>
    </lineage>
</organism>
<dbReference type="RefSeq" id="XP_025597067.1">
    <property type="nucleotide sequence ID" value="XM_025744240.1"/>
</dbReference>
<dbReference type="InterPro" id="IPR050904">
    <property type="entry name" value="Adhesion/Biosynth-related"/>
</dbReference>
<dbReference type="SUPFAM" id="SSF82153">
    <property type="entry name" value="FAS1 domain"/>
    <property type="match status" value="1"/>
</dbReference>
<feature type="chain" id="PRO_5016433726" description="FAS1 domain-containing protein" evidence="1">
    <location>
        <begin position="18"/>
        <end position="524"/>
    </location>
</feature>
<dbReference type="GeneID" id="37271784"/>
<protein>
    <recommendedName>
        <fullName evidence="2">FAS1 domain-containing protein</fullName>
    </recommendedName>
</protein>
<evidence type="ECO:0000313" key="3">
    <source>
        <dbReference type="EMBL" id="PWN96788.1"/>
    </source>
</evidence>
<evidence type="ECO:0000259" key="2">
    <source>
        <dbReference type="PROSITE" id="PS50213"/>
    </source>
</evidence>
<dbReference type="PANTHER" id="PTHR10900:SF125">
    <property type="entry name" value="FAS1 DOMAIN-CONTAINING PROTEIN YLR001C"/>
    <property type="match status" value="1"/>
</dbReference>
<dbReference type="Proteomes" id="UP000245946">
    <property type="component" value="Unassembled WGS sequence"/>
</dbReference>
<dbReference type="GO" id="GO:0005615">
    <property type="term" value="C:extracellular space"/>
    <property type="evidence" value="ECO:0007669"/>
    <property type="project" value="TreeGrafter"/>
</dbReference>
<keyword evidence="4" id="KW-1185">Reference proteome</keyword>
<reference evidence="3 4" key="1">
    <citation type="journal article" date="2018" name="Mol. Biol. Evol.">
        <title>Broad Genomic Sampling Reveals a Smut Pathogenic Ancestry of the Fungal Clade Ustilaginomycotina.</title>
        <authorList>
            <person name="Kijpornyongpan T."/>
            <person name="Mondo S.J."/>
            <person name="Barry K."/>
            <person name="Sandor L."/>
            <person name="Lee J."/>
            <person name="Lipzen A."/>
            <person name="Pangilinan J."/>
            <person name="LaButti K."/>
            <person name="Hainaut M."/>
            <person name="Henrissat B."/>
            <person name="Grigoriev I.V."/>
            <person name="Spatafora J.W."/>
            <person name="Aime M.C."/>
        </authorList>
    </citation>
    <scope>NUCLEOTIDE SEQUENCE [LARGE SCALE GENOMIC DNA]</scope>
    <source>
        <strain evidence="3 4">MCA 4186</strain>
    </source>
</reference>
<evidence type="ECO:0000256" key="1">
    <source>
        <dbReference type="SAM" id="SignalP"/>
    </source>
</evidence>
<dbReference type="Gene3D" id="2.30.180.10">
    <property type="entry name" value="FAS1 domain"/>
    <property type="match status" value="2"/>
</dbReference>
<proteinExistence type="predicted"/>
<feature type="domain" description="FAS1" evidence="2">
    <location>
        <begin position="290"/>
        <end position="490"/>
    </location>
</feature>
<dbReference type="OrthoDB" id="7700931at2759"/>
<dbReference type="EMBL" id="KZ819297">
    <property type="protein sequence ID" value="PWN96788.1"/>
    <property type="molecule type" value="Genomic_DNA"/>
</dbReference>
<name>A0A316Z743_9BASI</name>
<accession>A0A316Z743</accession>
<feature type="signal peptide" evidence="1">
    <location>
        <begin position="1"/>
        <end position="17"/>
    </location>
</feature>
<dbReference type="InterPro" id="IPR036378">
    <property type="entry name" value="FAS1_dom_sf"/>
</dbReference>
<dbReference type="SMART" id="SM00554">
    <property type="entry name" value="FAS1"/>
    <property type="match status" value="1"/>
</dbReference>
<dbReference type="STRING" id="58919.A0A316Z743"/>
<evidence type="ECO:0000313" key="4">
    <source>
        <dbReference type="Proteomes" id="UP000245946"/>
    </source>
</evidence>
<dbReference type="AlphaFoldDB" id="A0A316Z743"/>
<gene>
    <name evidence="3" type="ORF">FA09DRAFT_339724</name>
</gene>
<dbReference type="PROSITE" id="PS50213">
    <property type="entry name" value="FAS1"/>
    <property type="match status" value="1"/>
</dbReference>
<keyword evidence="1" id="KW-0732">Signal</keyword>
<dbReference type="PANTHER" id="PTHR10900">
    <property type="entry name" value="PERIOSTIN-RELATED"/>
    <property type="match status" value="1"/>
</dbReference>